<gene>
    <name evidence="1" type="ORF">PACLA_8A034193</name>
</gene>
<name>A0A6S7JKL0_PARCT</name>
<dbReference type="Proteomes" id="UP001152795">
    <property type="component" value="Unassembled WGS sequence"/>
</dbReference>
<evidence type="ECO:0000313" key="1">
    <source>
        <dbReference type="EMBL" id="CAB4017131.1"/>
    </source>
</evidence>
<accession>A0A6S7JKL0</accession>
<protein>
    <submittedName>
        <fullName evidence="1">Uncharacterized protein</fullName>
    </submittedName>
</protein>
<organism evidence="1 2">
    <name type="scientific">Paramuricea clavata</name>
    <name type="common">Red gorgonian</name>
    <name type="synonym">Violescent sea-whip</name>
    <dbReference type="NCBI Taxonomy" id="317549"/>
    <lineage>
        <taxon>Eukaryota</taxon>
        <taxon>Metazoa</taxon>
        <taxon>Cnidaria</taxon>
        <taxon>Anthozoa</taxon>
        <taxon>Octocorallia</taxon>
        <taxon>Malacalcyonacea</taxon>
        <taxon>Plexauridae</taxon>
        <taxon>Paramuricea</taxon>
    </lineage>
</organism>
<evidence type="ECO:0000313" key="2">
    <source>
        <dbReference type="Proteomes" id="UP001152795"/>
    </source>
</evidence>
<reference evidence="1" key="1">
    <citation type="submission" date="2020-04" db="EMBL/GenBank/DDBJ databases">
        <authorList>
            <person name="Alioto T."/>
            <person name="Alioto T."/>
            <person name="Gomez Garrido J."/>
        </authorList>
    </citation>
    <scope>NUCLEOTIDE SEQUENCE</scope>
    <source>
        <strain evidence="1">A484AB</strain>
    </source>
</reference>
<proteinExistence type="predicted"/>
<sequence length="129" mass="14470">MPDKKRLWFSTIGERVLIRQDDLLKKPGESILTQISTSKKEQDAINVFAAHTAGKPDDLVETNCPPQSRKPETAYAYTENPQKRENELAETTEAVIVTPPVEDDVVQQNSEGHKEQPYHSGNDDLQIGL</sequence>
<keyword evidence="2" id="KW-1185">Reference proteome</keyword>
<dbReference type="EMBL" id="CACRXK020009416">
    <property type="protein sequence ID" value="CAB4017131.1"/>
    <property type="molecule type" value="Genomic_DNA"/>
</dbReference>
<comment type="caution">
    <text evidence="1">The sequence shown here is derived from an EMBL/GenBank/DDBJ whole genome shotgun (WGS) entry which is preliminary data.</text>
</comment>
<dbReference type="AlphaFoldDB" id="A0A6S7JKL0"/>